<name>A0A9W8LZQ9_9FUNG</name>
<evidence type="ECO:0000313" key="1">
    <source>
        <dbReference type="EMBL" id="KAJ2847647.1"/>
    </source>
</evidence>
<dbReference type="OrthoDB" id="5520611at2759"/>
<dbReference type="Pfam" id="PF04911">
    <property type="entry name" value="ATP-synt_J"/>
    <property type="match status" value="1"/>
</dbReference>
<organism evidence="1 2">
    <name type="scientific">Coemansia brasiliensis</name>
    <dbReference type="NCBI Taxonomy" id="2650707"/>
    <lineage>
        <taxon>Eukaryota</taxon>
        <taxon>Fungi</taxon>
        <taxon>Fungi incertae sedis</taxon>
        <taxon>Zoopagomycota</taxon>
        <taxon>Kickxellomycotina</taxon>
        <taxon>Kickxellomycetes</taxon>
        <taxon>Kickxellales</taxon>
        <taxon>Kickxellaceae</taxon>
        <taxon>Coemansia</taxon>
    </lineage>
</organism>
<dbReference type="EMBL" id="JANBUW010000282">
    <property type="protein sequence ID" value="KAJ2847647.1"/>
    <property type="molecule type" value="Genomic_DNA"/>
</dbReference>
<dbReference type="GO" id="GO:0046933">
    <property type="term" value="F:proton-transporting ATP synthase activity, rotational mechanism"/>
    <property type="evidence" value="ECO:0007669"/>
    <property type="project" value="TreeGrafter"/>
</dbReference>
<dbReference type="PANTHER" id="PTHR28060:SF1">
    <property type="entry name" value="ATP SYNTHASE SUBUNIT J, MITOCHONDRIAL"/>
    <property type="match status" value="1"/>
</dbReference>
<proteinExistence type="predicted"/>
<comment type="caution">
    <text evidence="1">The sequence shown here is derived from an EMBL/GenBank/DDBJ whole genome shotgun (WGS) entry which is preliminary data.</text>
</comment>
<sequence length="50" mass="5737">MTPFIFGGGLTFFAFMKIQNAMCESEQYANDPRNPKYAEIQARKHKAEAH</sequence>
<dbReference type="InterPro" id="IPR006995">
    <property type="entry name" value="ATP_synth_F0_jsu"/>
</dbReference>
<dbReference type="AlphaFoldDB" id="A0A9W8LZQ9"/>
<dbReference type="GO" id="GO:0045259">
    <property type="term" value="C:proton-transporting ATP synthase complex"/>
    <property type="evidence" value="ECO:0007669"/>
    <property type="project" value="InterPro"/>
</dbReference>
<reference evidence="1" key="1">
    <citation type="submission" date="2022-07" db="EMBL/GenBank/DDBJ databases">
        <title>Phylogenomic reconstructions and comparative analyses of Kickxellomycotina fungi.</title>
        <authorList>
            <person name="Reynolds N.K."/>
            <person name="Stajich J.E."/>
            <person name="Barry K."/>
            <person name="Grigoriev I.V."/>
            <person name="Crous P."/>
            <person name="Smith M.E."/>
        </authorList>
    </citation>
    <scope>NUCLEOTIDE SEQUENCE</scope>
    <source>
        <strain evidence="1">NRRL 1566</strain>
    </source>
</reference>
<keyword evidence="2" id="KW-1185">Reference proteome</keyword>
<accession>A0A9W8LZQ9</accession>
<gene>
    <name evidence="1" type="ORF">IWW36_003745</name>
</gene>
<protein>
    <submittedName>
        <fullName evidence="1">Uncharacterized protein</fullName>
    </submittedName>
</protein>
<dbReference type="Proteomes" id="UP001139887">
    <property type="component" value="Unassembled WGS sequence"/>
</dbReference>
<evidence type="ECO:0000313" key="2">
    <source>
        <dbReference type="Proteomes" id="UP001139887"/>
    </source>
</evidence>
<dbReference type="PANTHER" id="PTHR28060">
    <property type="entry name" value="ATP SYNTHASE SUBUNIT J, MITOCHONDRIAL"/>
    <property type="match status" value="1"/>
</dbReference>